<name>A0ACB7RXU9_HYAAI</name>
<gene>
    <name evidence="1" type="ORF">HPB50_003885</name>
</gene>
<accession>A0ACB7RXU9</accession>
<keyword evidence="2" id="KW-1185">Reference proteome</keyword>
<dbReference type="Proteomes" id="UP000821845">
    <property type="component" value="Chromosome 7"/>
</dbReference>
<reference evidence="1" key="1">
    <citation type="submission" date="2020-05" db="EMBL/GenBank/DDBJ databases">
        <title>Large-scale comparative analyses of tick genomes elucidate their genetic diversity and vector capacities.</title>
        <authorList>
            <person name="Jia N."/>
            <person name="Wang J."/>
            <person name="Shi W."/>
            <person name="Du L."/>
            <person name="Sun Y."/>
            <person name="Zhan W."/>
            <person name="Jiang J."/>
            <person name="Wang Q."/>
            <person name="Zhang B."/>
            <person name="Ji P."/>
            <person name="Sakyi L.B."/>
            <person name="Cui X."/>
            <person name="Yuan T."/>
            <person name="Jiang B."/>
            <person name="Yang W."/>
            <person name="Lam T.T.-Y."/>
            <person name="Chang Q."/>
            <person name="Ding S."/>
            <person name="Wang X."/>
            <person name="Zhu J."/>
            <person name="Ruan X."/>
            <person name="Zhao L."/>
            <person name="Wei J."/>
            <person name="Que T."/>
            <person name="Du C."/>
            <person name="Cheng J."/>
            <person name="Dai P."/>
            <person name="Han X."/>
            <person name="Huang E."/>
            <person name="Gao Y."/>
            <person name="Liu J."/>
            <person name="Shao H."/>
            <person name="Ye R."/>
            <person name="Li L."/>
            <person name="Wei W."/>
            <person name="Wang X."/>
            <person name="Wang C."/>
            <person name="Yang T."/>
            <person name="Huo Q."/>
            <person name="Li W."/>
            <person name="Guo W."/>
            <person name="Chen H."/>
            <person name="Zhou L."/>
            <person name="Ni X."/>
            <person name="Tian J."/>
            <person name="Zhou Y."/>
            <person name="Sheng Y."/>
            <person name="Liu T."/>
            <person name="Pan Y."/>
            <person name="Xia L."/>
            <person name="Li J."/>
            <person name="Zhao F."/>
            <person name="Cao W."/>
        </authorList>
    </citation>
    <scope>NUCLEOTIDE SEQUENCE</scope>
    <source>
        <strain evidence="1">Hyas-2018</strain>
    </source>
</reference>
<evidence type="ECO:0000313" key="1">
    <source>
        <dbReference type="EMBL" id="KAH6925344.1"/>
    </source>
</evidence>
<evidence type="ECO:0000313" key="2">
    <source>
        <dbReference type="Proteomes" id="UP000821845"/>
    </source>
</evidence>
<comment type="caution">
    <text evidence="1">The sequence shown here is derived from an EMBL/GenBank/DDBJ whole genome shotgun (WGS) entry which is preliminary data.</text>
</comment>
<proteinExistence type="predicted"/>
<dbReference type="EMBL" id="CM023487">
    <property type="protein sequence ID" value="KAH6925344.1"/>
    <property type="molecule type" value="Genomic_DNA"/>
</dbReference>
<organism evidence="1 2">
    <name type="scientific">Hyalomma asiaticum</name>
    <name type="common">Tick</name>
    <dbReference type="NCBI Taxonomy" id="266040"/>
    <lineage>
        <taxon>Eukaryota</taxon>
        <taxon>Metazoa</taxon>
        <taxon>Ecdysozoa</taxon>
        <taxon>Arthropoda</taxon>
        <taxon>Chelicerata</taxon>
        <taxon>Arachnida</taxon>
        <taxon>Acari</taxon>
        <taxon>Parasitiformes</taxon>
        <taxon>Ixodida</taxon>
        <taxon>Ixodoidea</taxon>
        <taxon>Ixodidae</taxon>
        <taxon>Hyalomminae</taxon>
        <taxon>Hyalomma</taxon>
    </lineage>
</organism>
<protein>
    <submittedName>
        <fullName evidence="1">Uncharacterized protein</fullName>
    </submittedName>
</protein>
<sequence>MANHFIADLKLVLKGAEKVAKAMCDHGASELRQSWHNSSVRTVAKKVSMDVEEVVSNAVANPQKAGMEAAKAVSETAQRLALIPEGVKQFSVHALQHVRQQGTHTAEAPQKPSWDGLEDETHLGYAPSRTAPEVSTAYTKHAESVSAAAGTLLEMPATHSKADATPSPNTRGIASSTLDEPLSPPKPSVTAEQQQNAQWRQQQPDHVKSVPSKQRFVTPSHKPMLTEHSKASKVPASRVGRLMSYGGLAAGLGLGALAEVTRRTLGMTDPKTGLGSAVLSPDNPFLTQANISRIVDTLCKVRGAALKIGQILSIQDNTLVSPQIQAIFERVRHSADFMPEWQMERVMVQELGPDWESKVASFERKPFAAASIGQVHHATLHDGRAVAIKIQYPGVAKGINSDINNLMAILKYWDIIPRGMYIDNVVAVARRELAWEVDYVREAECAKKFKNLVKPYPEYYVPDVIDELSTAQVYTMELITGTPVDKLVDASQELRNRASYISPQVCYSLLKLCLLELYEFNFMQTDPNWSNFFYNVCTSNCKCQHVKSCVQLMLLDFGACREYDKSFVDKYMRVIKAAADRDEARVLECSMDLGFLTGYEAKVMQKAHVDAVMILGEAKDTTRRIQSLVPVMLQHRLTPPPEETYSLHRKLSGIFLLCAKLRANINCKELFDDTYARYRFES</sequence>